<organism evidence="1 2">
    <name type="scientific">Gigaspora rosea</name>
    <dbReference type="NCBI Taxonomy" id="44941"/>
    <lineage>
        <taxon>Eukaryota</taxon>
        <taxon>Fungi</taxon>
        <taxon>Fungi incertae sedis</taxon>
        <taxon>Mucoromycota</taxon>
        <taxon>Glomeromycotina</taxon>
        <taxon>Glomeromycetes</taxon>
        <taxon>Diversisporales</taxon>
        <taxon>Gigasporaceae</taxon>
        <taxon>Gigaspora</taxon>
    </lineage>
</organism>
<sequence length="250" mass="28957">MYNAREVTPGRILTAGTVTQKSKPQNNVNLPDILVPDPLSINPNSIANVQKVLDHIKEISKINKDERKWIAVVCDEISYCYAQKFKNNYPEILLIPGPLHEKMNMLKAFVELNWYNIISLKLLSYFKKCIDHHKAWDSVCNIYRHSVAMELVWPYVDSNPNPTVNGYLNLAKNQNDDLYKLKYEQAIINFHDGVRSNQPLLKSAARRAFAPIWFAKRHPIYQEIEVADEEQLMRLHSEIRKLIELNSAVS</sequence>
<gene>
    <name evidence="1" type="ORF">C2G38_2189483</name>
</gene>
<keyword evidence="2" id="KW-1185">Reference proteome</keyword>
<evidence type="ECO:0000313" key="2">
    <source>
        <dbReference type="Proteomes" id="UP000266673"/>
    </source>
</evidence>
<dbReference type="OrthoDB" id="2417160at2759"/>
<proteinExistence type="predicted"/>
<name>A0A397V3L4_9GLOM</name>
<accession>A0A397V3L4</accession>
<dbReference type="Proteomes" id="UP000266673">
    <property type="component" value="Unassembled WGS sequence"/>
</dbReference>
<dbReference type="EMBL" id="QKWP01000663">
    <property type="protein sequence ID" value="RIB16612.1"/>
    <property type="molecule type" value="Genomic_DNA"/>
</dbReference>
<comment type="caution">
    <text evidence="1">The sequence shown here is derived from an EMBL/GenBank/DDBJ whole genome shotgun (WGS) entry which is preliminary data.</text>
</comment>
<reference evidence="1 2" key="1">
    <citation type="submission" date="2018-06" db="EMBL/GenBank/DDBJ databases">
        <title>Comparative genomics reveals the genomic features of Rhizophagus irregularis, R. cerebriforme, R. diaphanum and Gigaspora rosea, and their symbiotic lifestyle signature.</title>
        <authorList>
            <person name="Morin E."/>
            <person name="San Clemente H."/>
            <person name="Chen E.C.H."/>
            <person name="De La Providencia I."/>
            <person name="Hainaut M."/>
            <person name="Kuo A."/>
            <person name="Kohler A."/>
            <person name="Murat C."/>
            <person name="Tang N."/>
            <person name="Roy S."/>
            <person name="Loubradou J."/>
            <person name="Henrissat B."/>
            <person name="Grigoriev I.V."/>
            <person name="Corradi N."/>
            <person name="Roux C."/>
            <person name="Martin F.M."/>
        </authorList>
    </citation>
    <scope>NUCLEOTIDE SEQUENCE [LARGE SCALE GENOMIC DNA]</scope>
    <source>
        <strain evidence="1 2">DAOM 194757</strain>
    </source>
</reference>
<dbReference type="AlphaFoldDB" id="A0A397V3L4"/>
<evidence type="ECO:0000313" key="1">
    <source>
        <dbReference type="EMBL" id="RIB16612.1"/>
    </source>
</evidence>
<protein>
    <submittedName>
        <fullName evidence="1">Uncharacterized protein</fullName>
    </submittedName>
</protein>